<organism evidence="1 2">
    <name type="scientific">Bartonella acomydis</name>
    <dbReference type="NCBI Taxonomy" id="686234"/>
    <lineage>
        <taxon>Bacteria</taxon>
        <taxon>Pseudomonadati</taxon>
        <taxon>Pseudomonadota</taxon>
        <taxon>Alphaproteobacteria</taxon>
        <taxon>Hyphomicrobiales</taxon>
        <taxon>Bartonellaceae</taxon>
        <taxon>Bartonella</taxon>
    </lineage>
</organism>
<evidence type="ECO:0000313" key="1">
    <source>
        <dbReference type="EMBL" id="GAA5102550.1"/>
    </source>
</evidence>
<evidence type="ECO:0000313" key="2">
    <source>
        <dbReference type="Proteomes" id="UP001501525"/>
    </source>
</evidence>
<comment type="caution">
    <text evidence="1">The sequence shown here is derived from an EMBL/GenBank/DDBJ whole genome shotgun (WGS) entry which is preliminary data.</text>
</comment>
<proteinExistence type="predicted"/>
<dbReference type="Proteomes" id="UP001501525">
    <property type="component" value="Unassembled WGS sequence"/>
</dbReference>
<sequence>MSSFGIVGKNPYFNEAIQDNLSEMKNRINRFALFSGYYRSSTHRNELMDKLGHMYANALADQYNLEVLNSIPIATIEELENMASGSMMGENSYFSKELKEGLNKIANDIRKQFKDASRDLSDKKITYITTLWQTNTIMI</sequence>
<name>A0ABP9MV35_9HYPH</name>
<protein>
    <submittedName>
        <fullName evidence="1">Uncharacterized protein</fullName>
    </submittedName>
</protein>
<accession>A0ABP9MV35</accession>
<gene>
    <name evidence="1" type="ORF">GCM10023260_14500</name>
</gene>
<dbReference type="RefSeq" id="WP_345097362.1">
    <property type="nucleotide sequence ID" value="NZ_BAABIY010000096.1"/>
</dbReference>
<reference evidence="2" key="1">
    <citation type="journal article" date="2019" name="Int. J. Syst. Evol. Microbiol.">
        <title>The Global Catalogue of Microorganisms (GCM) 10K type strain sequencing project: providing services to taxonomists for standard genome sequencing and annotation.</title>
        <authorList>
            <consortium name="The Broad Institute Genomics Platform"/>
            <consortium name="The Broad Institute Genome Sequencing Center for Infectious Disease"/>
            <person name="Wu L."/>
            <person name="Ma J."/>
        </authorList>
    </citation>
    <scope>NUCLEOTIDE SEQUENCE [LARGE SCALE GENOMIC DNA]</scope>
    <source>
        <strain evidence="2">JCM 17706</strain>
    </source>
</reference>
<keyword evidence="2" id="KW-1185">Reference proteome</keyword>
<dbReference type="EMBL" id="BAABIY010000096">
    <property type="protein sequence ID" value="GAA5102550.1"/>
    <property type="molecule type" value="Genomic_DNA"/>
</dbReference>